<dbReference type="Pfam" id="PF11306">
    <property type="entry name" value="DUF3108"/>
    <property type="match status" value="1"/>
</dbReference>
<proteinExistence type="predicted"/>
<sequence length="343" mass="38242">MPRLLRQRLLWALVVSLALHLLLVFQAEIPLPDWDGSHEVISVSLAPAPRPVAAPKPPEPEKPARPPKPRPMPKPKPVARPEVHEPPKMPPPQADATPAAQPVAQATPEPEPTTSPPVESPADTLPKIPDEPVSVPPPPRHVEIEFRGANGSKGAGKQTFDRDENNHYRLVGEMSMPVVLFISGSIEQHSEGLITDKGLQPLKFTQKITGSRPQTASFDWDAQSLVMDTGKRTETKPLSPGTQDMLSFMYQFMFMPPLEQMQITMVTGKKLRTYVYNFEGEDTLDTPMGKLKALHIGRSNNDGDERTELWLASEYRYLPIRIRRTEKDGAFVDLMVTRLVLTE</sequence>
<dbReference type="EMBL" id="BDOQ01000003">
    <property type="protein sequence ID" value="GBG13642.1"/>
    <property type="molecule type" value="Genomic_DNA"/>
</dbReference>
<feature type="compositionally biased region" description="Pro residues" evidence="1">
    <location>
        <begin position="109"/>
        <end position="119"/>
    </location>
</feature>
<evidence type="ECO:0000313" key="2">
    <source>
        <dbReference type="EMBL" id="GBG13642.1"/>
    </source>
</evidence>
<evidence type="ECO:0000256" key="1">
    <source>
        <dbReference type="SAM" id="MobiDB-lite"/>
    </source>
</evidence>
<dbReference type="InterPro" id="IPR021457">
    <property type="entry name" value="DUF3108"/>
</dbReference>
<dbReference type="OrthoDB" id="9178542at2"/>
<evidence type="ECO:0000313" key="3">
    <source>
        <dbReference type="Proteomes" id="UP000245081"/>
    </source>
</evidence>
<feature type="compositionally biased region" description="Low complexity" evidence="1">
    <location>
        <begin position="94"/>
        <end position="108"/>
    </location>
</feature>
<dbReference type="Proteomes" id="UP000245081">
    <property type="component" value="Unassembled WGS sequence"/>
</dbReference>
<name>A0A2R5F5P1_9PROT</name>
<feature type="region of interest" description="Disordered" evidence="1">
    <location>
        <begin position="49"/>
        <end position="141"/>
    </location>
</feature>
<dbReference type="RefSeq" id="WP_109014819.1">
    <property type="nucleotide sequence ID" value="NZ_BDOQ01000003.1"/>
</dbReference>
<evidence type="ECO:0008006" key="4">
    <source>
        <dbReference type="Google" id="ProtNLM"/>
    </source>
</evidence>
<keyword evidence="3" id="KW-1185">Reference proteome</keyword>
<dbReference type="AlphaFoldDB" id="A0A2R5F5P1"/>
<organism evidence="2 3">
    <name type="scientific">Novimethylophilus kurashikiensis</name>
    <dbReference type="NCBI Taxonomy" id="1825523"/>
    <lineage>
        <taxon>Bacteria</taxon>
        <taxon>Pseudomonadati</taxon>
        <taxon>Pseudomonadota</taxon>
        <taxon>Betaproteobacteria</taxon>
        <taxon>Nitrosomonadales</taxon>
        <taxon>Methylophilaceae</taxon>
        <taxon>Novimethylophilus</taxon>
    </lineage>
</organism>
<comment type="caution">
    <text evidence="2">The sequence shown here is derived from an EMBL/GenBank/DDBJ whole genome shotgun (WGS) entry which is preliminary data.</text>
</comment>
<protein>
    <recommendedName>
        <fullName evidence="4">DUF3108 domain-containing protein</fullName>
    </recommendedName>
</protein>
<accession>A0A2R5F5P1</accession>
<gene>
    <name evidence="2" type="ORF">NMK_1193</name>
</gene>
<reference evidence="2 3" key="1">
    <citation type="journal article" date="2018" name="Environ. Microbiol.">
        <title>Isolation and genomic characterization of Novimethylophilus kurashikiensis gen. nov. sp. nov., a new lanthanide-dependent methylotrophic species of Methylophilaceae.</title>
        <authorList>
            <person name="Lv H."/>
            <person name="Sahin N."/>
            <person name="Tani A."/>
        </authorList>
    </citation>
    <scope>NUCLEOTIDE SEQUENCE [LARGE SCALE GENOMIC DNA]</scope>
    <source>
        <strain evidence="2 3">La2-4</strain>
    </source>
</reference>